<dbReference type="EMBL" id="JANBVO010000001">
    <property type="protein sequence ID" value="KAJ9157312.1"/>
    <property type="molecule type" value="Genomic_DNA"/>
</dbReference>
<feature type="region of interest" description="Disordered" evidence="2">
    <location>
        <begin position="55"/>
        <end position="81"/>
    </location>
</feature>
<dbReference type="SUPFAM" id="SSF57701">
    <property type="entry name" value="Zn2/Cys6 DNA-binding domain"/>
    <property type="match status" value="1"/>
</dbReference>
<dbReference type="PANTHER" id="PTHR38791">
    <property type="entry name" value="ZN(II)2CYS6 TRANSCRIPTION FACTOR (EUROFUNG)-RELATED-RELATED"/>
    <property type="match status" value="1"/>
</dbReference>
<dbReference type="Gene3D" id="4.10.240.10">
    <property type="entry name" value="Zn(2)-C6 fungal-type DNA-binding domain"/>
    <property type="match status" value="1"/>
</dbReference>
<feature type="domain" description="Zn(2)-C6 fungal-type" evidence="3">
    <location>
        <begin position="10"/>
        <end position="38"/>
    </location>
</feature>
<keyword evidence="1" id="KW-0539">Nucleus</keyword>
<dbReference type="SMART" id="SM00066">
    <property type="entry name" value="GAL4"/>
    <property type="match status" value="1"/>
</dbReference>
<dbReference type="InterPro" id="IPR053175">
    <property type="entry name" value="DHMBA_Reg_Transcription_Factor"/>
</dbReference>
<dbReference type="Pfam" id="PF00172">
    <property type="entry name" value="Zn_clus"/>
    <property type="match status" value="1"/>
</dbReference>
<dbReference type="InterPro" id="IPR021858">
    <property type="entry name" value="Fun_TF"/>
</dbReference>
<organism evidence="4 5">
    <name type="scientific">Pleurostoma richardsiae</name>
    <dbReference type="NCBI Taxonomy" id="41990"/>
    <lineage>
        <taxon>Eukaryota</taxon>
        <taxon>Fungi</taxon>
        <taxon>Dikarya</taxon>
        <taxon>Ascomycota</taxon>
        <taxon>Pezizomycotina</taxon>
        <taxon>Sordariomycetes</taxon>
        <taxon>Sordariomycetidae</taxon>
        <taxon>Calosphaeriales</taxon>
        <taxon>Pleurostomataceae</taxon>
        <taxon>Pleurostoma</taxon>
    </lineage>
</organism>
<reference evidence="4" key="1">
    <citation type="submission" date="2022-07" db="EMBL/GenBank/DDBJ databases">
        <title>Fungi with potential for degradation of polypropylene.</title>
        <authorList>
            <person name="Gostincar C."/>
        </authorList>
    </citation>
    <scope>NUCLEOTIDE SEQUENCE</scope>
    <source>
        <strain evidence="4">EXF-13308</strain>
    </source>
</reference>
<dbReference type="GO" id="GO:0000981">
    <property type="term" value="F:DNA-binding transcription factor activity, RNA polymerase II-specific"/>
    <property type="evidence" value="ECO:0007669"/>
    <property type="project" value="InterPro"/>
</dbReference>
<name>A0AA38S1Y1_9PEZI</name>
<dbReference type="InterPro" id="IPR001138">
    <property type="entry name" value="Zn2Cys6_DnaBD"/>
</dbReference>
<dbReference type="PROSITE" id="PS00463">
    <property type="entry name" value="ZN2_CY6_FUNGAL_1"/>
    <property type="match status" value="1"/>
</dbReference>
<evidence type="ECO:0000259" key="3">
    <source>
        <dbReference type="PROSITE" id="PS50048"/>
    </source>
</evidence>
<dbReference type="PROSITE" id="PS50048">
    <property type="entry name" value="ZN2_CY6_FUNGAL_2"/>
    <property type="match status" value="1"/>
</dbReference>
<dbReference type="CDD" id="cd00067">
    <property type="entry name" value="GAL4"/>
    <property type="match status" value="1"/>
</dbReference>
<evidence type="ECO:0000313" key="5">
    <source>
        <dbReference type="Proteomes" id="UP001174694"/>
    </source>
</evidence>
<dbReference type="Proteomes" id="UP001174694">
    <property type="component" value="Unassembled WGS sequence"/>
</dbReference>
<protein>
    <recommendedName>
        <fullName evidence="3">Zn(2)-C6 fungal-type domain-containing protein</fullName>
    </recommendedName>
</protein>
<evidence type="ECO:0000313" key="4">
    <source>
        <dbReference type="EMBL" id="KAJ9157312.1"/>
    </source>
</evidence>
<dbReference type="GO" id="GO:0008270">
    <property type="term" value="F:zinc ion binding"/>
    <property type="evidence" value="ECO:0007669"/>
    <property type="project" value="InterPro"/>
</dbReference>
<accession>A0AA38S1Y1</accession>
<dbReference type="InterPro" id="IPR036864">
    <property type="entry name" value="Zn2-C6_fun-type_DNA-bd_sf"/>
</dbReference>
<proteinExistence type="predicted"/>
<dbReference type="PANTHER" id="PTHR38791:SF1">
    <property type="entry name" value="TRANSCRIPTION FACTOR, PUTATIVE-RELATED"/>
    <property type="match status" value="1"/>
</dbReference>
<comment type="caution">
    <text evidence="4">The sequence shown here is derived from an EMBL/GenBank/DDBJ whole genome shotgun (WGS) entry which is preliminary data.</text>
</comment>
<evidence type="ECO:0000256" key="1">
    <source>
        <dbReference type="ARBA" id="ARBA00023242"/>
    </source>
</evidence>
<evidence type="ECO:0000256" key="2">
    <source>
        <dbReference type="SAM" id="MobiDB-lite"/>
    </source>
</evidence>
<sequence>MVYRGKPSAACEPCRRKRRKCDLSRPGCSQCARARIACPGYRDLSGLEIRNQTSEVVQKMSGPSSSGSGSEAIVSSSDQGLRDSYATSSTSTLVSSVPSAVSTPLYDVALSYFLTAHAPSGRFSYLPDHVSPHTLPVSPGASGAPDASSPLPHALLACSLATLSQSPDHSYQSVLPDAYKSYSTAVKSVNHALSSPSTAALDSTLLSVLLLGLFETAIHRGHATPLSLTTHIEGSFALLKLRGPEQCQTDLGRDLYLQAADNIRTNYALRGMRPPRELEEIQARAVENNWLGRDQNIYVGISAMIRRMIAWRQEIGARGDFISPLARGMVLEGLELDDGVAEMLRDIAKFCQRRESESPGGAETFASSTAPETALDLRSLINTKFDSHIARYWITFQTWRLMLNGWSFQCLVESRSCPCRGDRDGPGADAGDHSKCLTPEQEKTSLQLIATRGYEASKELLDHMPYFIESVTEPRRKPFLRYLLFPLVCVALTPFGPPGPKSNRTLSLFYLREMARRFNYEKAEKAARMIEEKNTIEDWIHMQTLS</sequence>
<feature type="compositionally biased region" description="Low complexity" evidence="2">
    <location>
        <begin position="61"/>
        <end position="77"/>
    </location>
</feature>
<gene>
    <name evidence="4" type="ORF">NKR23_g251</name>
</gene>
<dbReference type="Pfam" id="PF11951">
    <property type="entry name" value="Fungal_trans_2"/>
    <property type="match status" value="1"/>
</dbReference>
<keyword evidence="5" id="KW-1185">Reference proteome</keyword>
<dbReference type="AlphaFoldDB" id="A0AA38S1Y1"/>